<evidence type="ECO:0000256" key="1">
    <source>
        <dbReference type="ARBA" id="ARBA00007734"/>
    </source>
</evidence>
<feature type="signal peptide" evidence="2">
    <location>
        <begin position="1"/>
        <end position="23"/>
    </location>
</feature>
<protein>
    <submittedName>
        <fullName evidence="4">Lytic transglycosylase domain-containing protein</fullName>
    </submittedName>
</protein>
<dbReference type="PROSITE" id="PS00922">
    <property type="entry name" value="TRANSGLYCOSYLASE"/>
    <property type="match status" value="1"/>
</dbReference>
<evidence type="ECO:0000313" key="5">
    <source>
        <dbReference type="Proteomes" id="UP000677668"/>
    </source>
</evidence>
<dbReference type="SUPFAM" id="SSF53955">
    <property type="entry name" value="Lysozyme-like"/>
    <property type="match status" value="1"/>
</dbReference>
<dbReference type="PANTHER" id="PTHR37423">
    <property type="entry name" value="SOLUBLE LYTIC MUREIN TRANSGLYCOSYLASE-RELATED"/>
    <property type="match status" value="1"/>
</dbReference>
<dbReference type="InterPro" id="IPR008258">
    <property type="entry name" value="Transglycosylase_SLT_dom_1"/>
</dbReference>
<dbReference type="InterPro" id="IPR023346">
    <property type="entry name" value="Lysozyme-like_dom_sf"/>
</dbReference>
<dbReference type="RefSeq" id="WP_211423876.1">
    <property type="nucleotide sequence ID" value="NZ_CP072643.1"/>
</dbReference>
<keyword evidence="5" id="KW-1185">Reference proteome</keyword>
<dbReference type="Gene3D" id="1.10.530.10">
    <property type="match status" value="1"/>
</dbReference>
<dbReference type="Proteomes" id="UP000677668">
    <property type="component" value="Chromosome 2"/>
</dbReference>
<dbReference type="InterPro" id="IPR000189">
    <property type="entry name" value="Transglyc_AS"/>
</dbReference>
<proteinExistence type="inferred from homology"/>
<comment type="similarity">
    <text evidence="1">Belongs to the transglycosylase Slt family.</text>
</comment>
<keyword evidence="2" id="KW-0732">Signal</keyword>
<feature type="chain" id="PRO_5046680575" evidence="2">
    <location>
        <begin position="24"/>
        <end position="437"/>
    </location>
</feature>
<evidence type="ECO:0000256" key="2">
    <source>
        <dbReference type="SAM" id="SignalP"/>
    </source>
</evidence>
<evidence type="ECO:0000313" key="4">
    <source>
        <dbReference type="EMBL" id="QUV95662.1"/>
    </source>
</evidence>
<evidence type="ECO:0000259" key="3">
    <source>
        <dbReference type="Pfam" id="PF01464"/>
    </source>
</evidence>
<reference evidence="4 5" key="1">
    <citation type="submission" date="2021-03" db="EMBL/GenBank/DDBJ databases">
        <title>Genomic and phenotypic characterization of Chloracidobacterium isolates provides evidence for multiple species.</title>
        <authorList>
            <person name="Saini M.K."/>
            <person name="Costas A.M.G."/>
            <person name="Tank M."/>
            <person name="Bryant D.A."/>
        </authorList>
    </citation>
    <scope>NUCLEOTIDE SEQUENCE [LARGE SCALE GENOMIC DNA]</scope>
    <source>
        <strain evidence="4 5">N</strain>
    </source>
</reference>
<dbReference type="Pfam" id="PF01464">
    <property type="entry name" value="SLT"/>
    <property type="match status" value="1"/>
</dbReference>
<gene>
    <name evidence="4" type="ORF">J8C05_12600</name>
</gene>
<organism evidence="4 5">
    <name type="scientific">Chloracidobacterium sp. N</name>
    <dbReference type="NCBI Taxonomy" id="2821540"/>
    <lineage>
        <taxon>Bacteria</taxon>
        <taxon>Pseudomonadati</taxon>
        <taxon>Acidobacteriota</taxon>
        <taxon>Terriglobia</taxon>
        <taxon>Terriglobales</taxon>
        <taxon>Acidobacteriaceae</taxon>
        <taxon>Chloracidobacterium</taxon>
        <taxon>Chloracidobacterium aggregatum</taxon>
    </lineage>
</organism>
<dbReference type="EMBL" id="CP072643">
    <property type="protein sequence ID" value="QUV95662.1"/>
    <property type="molecule type" value="Genomic_DNA"/>
</dbReference>
<dbReference type="CDD" id="cd16894">
    <property type="entry name" value="MltD-like"/>
    <property type="match status" value="1"/>
</dbReference>
<sequence>MKFRSFGITWWLGVALFTGLAAAQETALPAAPPRDLVFPGMNLPGDEPPPEWVRTLTERAENYFVLGARAFDANRSESAREYFNLAVDVLLESPAGARAHPALNAYYRQLIERIRYYDLQMQQTEVGWGEQRFTPSPLDLLRDVVVSDADLAEVEVRGELDFTAVAATPEVRRFLAYFTRGAGRATIINGLRRSGRYLDLARRIFAEEGVPQDLVWLAQAESGWSPGALSPAAAYGIWQFIPSTGARFGLVQNAWIDERGGIEQPTRAAARYLKWLNRRFNGDWLLAMAAYNCGEGNVERALARSRYQDFWSLQRQGLLPRETQNYVPIILSMILIAKHPELYGFHNVPREAPLRYDVLPVTSTVDLRTVATQAGLAPEVIRSYNPELLTYTVPANYRLRVPPGARSGVQTALLALQATPQRPDGTVRTRLARRKRP</sequence>
<name>A0ABX8B6I7_9BACT</name>
<dbReference type="PANTHER" id="PTHR37423:SF2">
    <property type="entry name" value="MEMBRANE-BOUND LYTIC MUREIN TRANSGLYCOSYLASE C"/>
    <property type="match status" value="1"/>
</dbReference>
<accession>A0ABX8B6I7</accession>
<feature type="domain" description="Transglycosylase SLT" evidence="3">
    <location>
        <begin position="210"/>
        <end position="311"/>
    </location>
</feature>